<name>A0A932GSQ0_UNCTE</name>
<feature type="domain" description="Glycosyltransferase subfamily 4-like N-terminal" evidence="1">
    <location>
        <begin position="23"/>
        <end position="207"/>
    </location>
</feature>
<evidence type="ECO:0000313" key="3">
    <source>
        <dbReference type="Proteomes" id="UP000741360"/>
    </source>
</evidence>
<dbReference type="InterPro" id="IPR028098">
    <property type="entry name" value="Glyco_trans_4-like_N"/>
</dbReference>
<dbReference type="GO" id="GO:0016757">
    <property type="term" value="F:glycosyltransferase activity"/>
    <property type="evidence" value="ECO:0007669"/>
    <property type="project" value="UniProtKB-ARBA"/>
</dbReference>
<sequence length="231" mass="26347">MRILICSGAGIDYYKSWPDYVQATGLHEAGHQVSLLCYQVPRSPFPQMRCRKSLMEGIRVWRVKPHRHGLSPGILLALLQQKRPDVIRIHDPKNRLGFLLAWAGNILKIPVVFTPHGLLHDSYIVENTEDPLAGKIAFESAIFRLKEVARSALKDGRFFDHYMNFRMHSAFSKADAIIALSVFEKSLCAQFLGAGKPVKVIPNGILLEFIKKCVRRDHEVMEDGRWKMEDL</sequence>
<comment type="caution">
    <text evidence="2">The sequence shown here is derived from an EMBL/GenBank/DDBJ whole genome shotgun (WGS) entry which is preliminary data.</text>
</comment>
<accession>A0A932GSQ0</accession>
<dbReference type="EMBL" id="JACPSX010000294">
    <property type="protein sequence ID" value="MBI3016353.1"/>
    <property type="molecule type" value="Genomic_DNA"/>
</dbReference>
<organism evidence="2 3">
    <name type="scientific">Tectimicrobiota bacterium</name>
    <dbReference type="NCBI Taxonomy" id="2528274"/>
    <lineage>
        <taxon>Bacteria</taxon>
        <taxon>Pseudomonadati</taxon>
        <taxon>Nitrospinota/Tectimicrobiota group</taxon>
        <taxon>Candidatus Tectimicrobiota</taxon>
    </lineage>
</organism>
<dbReference type="Gene3D" id="3.40.50.2000">
    <property type="entry name" value="Glycogen Phosphorylase B"/>
    <property type="match status" value="1"/>
</dbReference>
<evidence type="ECO:0000259" key="1">
    <source>
        <dbReference type="Pfam" id="PF13439"/>
    </source>
</evidence>
<proteinExistence type="predicted"/>
<gene>
    <name evidence="2" type="ORF">HYY65_15110</name>
</gene>
<dbReference type="Proteomes" id="UP000741360">
    <property type="component" value="Unassembled WGS sequence"/>
</dbReference>
<protein>
    <submittedName>
        <fullName evidence="2">Glycosyltransferase</fullName>
    </submittedName>
</protein>
<dbReference type="Pfam" id="PF13439">
    <property type="entry name" value="Glyco_transf_4"/>
    <property type="match status" value="1"/>
</dbReference>
<evidence type="ECO:0000313" key="2">
    <source>
        <dbReference type="EMBL" id="MBI3016353.1"/>
    </source>
</evidence>
<reference evidence="2" key="1">
    <citation type="submission" date="2020-07" db="EMBL/GenBank/DDBJ databases">
        <title>Huge and variable diversity of episymbiotic CPR bacteria and DPANN archaea in groundwater ecosystems.</title>
        <authorList>
            <person name="He C.Y."/>
            <person name="Keren R."/>
            <person name="Whittaker M."/>
            <person name="Farag I.F."/>
            <person name="Doudna J."/>
            <person name="Cate J.H.D."/>
            <person name="Banfield J.F."/>
        </authorList>
    </citation>
    <scope>NUCLEOTIDE SEQUENCE</scope>
    <source>
        <strain evidence="2">NC_groundwater_717_Ag_S-0.2um_59_8</strain>
    </source>
</reference>
<dbReference type="AlphaFoldDB" id="A0A932GSQ0"/>
<dbReference type="SUPFAM" id="SSF53756">
    <property type="entry name" value="UDP-Glycosyltransferase/glycogen phosphorylase"/>
    <property type="match status" value="1"/>
</dbReference>